<evidence type="ECO:0000313" key="2">
    <source>
        <dbReference type="EMBL" id="CAB4147743.1"/>
    </source>
</evidence>
<dbReference type="EMBL" id="LR796492">
    <property type="protein sequence ID" value="CAB4147743.1"/>
    <property type="molecule type" value="Genomic_DNA"/>
</dbReference>
<proteinExistence type="predicted"/>
<accession>A0A6J5MRE4</accession>
<feature type="region of interest" description="Disordered" evidence="1">
    <location>
        <begin position="155"/>
        <end position="243"/>
    </location>
</feature>
<feature type="compositionally biased region" description="Low complexity" evidence="1">
    <location>
        <begin position="155"/>
        <end position="174"/>
    </location>
</feature>
<reference evidence="2" key="1">
    <citation type="submission" date="2020-04" db="EMBL/GenBank/DDBJ databases">
        <authorList>
            <person name="Chiriac C."/>
            <person name="Salcher M."/>
            <person name="Ghai R."/>
            <person name="Kavagutti S V."/>
        </authorList>
    </citation>
    <scope>NUCLEOTIDE SEQUENCE</scope>
</reference>
<organism evidence="2">
    <name type="scientific">uncultured Caudovirales phage</name>
    <dbReference type="NCBI Taxonomy" id="2100421"/>
    <lineage>
        <taxon>Viruses</taxon>
        <taxon>Duplodnaviria</taxon>
        <taxon>Heunggongvirae</taxon>
        <taxon>Uroviricota</taxon>
        <taxon>Caudoviricetes</taxon>
        <taxon>Peduoviridae</taxon>
        <taxon>Maltschvirus</taxon>
        <taxon>Maltschvirus maltsch</taxon>
    </lineage>
</organism>
<feature type="compositionally biased region" description="Low complexity" evidence="1">
    <location>
        <begin position="180"/>
        <end position="223"/>
    </location>
</feature>
<protein>
    <submittedName>
        <fullName evidence="2">Uncharacterized protein</fullName>
    </submittedName>
</protein>
<sequence length="402" mass="42714">MRPAQAEQNPVITEPTDFYFEFGQTTQFIARTFMLNEDPSDPQLWLYEASTDTLIVSNDDFDGLQSRIELELPAGSYRLRAGTCCWEPDVWRDGVVWNVQYELSFNGLPSPTTTVEATTTTIFEPSTTTSTTTTTTTEVPATTTTTVAPTTTMFVPPIETQPTTTTTNTTSAPSEPTPSIPNTTTSTTIVDTTTTSEVTTSLPQEASTTTTNTPTPTSEPSVTLGTEPPANSEEPLATDAPASDVPTTIAVAEILENADGETLTDEEFASVLDQLESGDLSASEIADVVRELLDTDISSDQAAGLASNADVIASLDADTASAVFEALDISEVTEEQAIAIVEAVQSASNEVRQAFEEAVDIFGGQVDTYIPTGSSVPVRTRRVLIAAALVAAPVATRRSAIR</sequence>
<name>A0A6J5MRE4_9CAUD</name>
<evidence type="ECO:0000256" key="1">
    <source>
        <dbReference type="SAM" id="MobiDB-lite"/>
    </source>
</evidence>
<gene>
    <name evidence="2" type="ORF">UFOVP519_43</name>
</gene>